<name>A0A151J7H3_9HYME</name>
<accession>A0A151J7H3</accession>
<dbReference type="EMBL" id="KQ979690">
    <property type="protein sequence ID" value="KYN19742.1"/>
    <property type="molecule type" value="Genomic_DNA"/>
</dbReference>
<feature type="non-terminal residue" evidence="2">
    <location>
        <position position="1"/>
    </location>
</feature>
<dbReference type="STRING" id="471704.A0A151J7H3"/>
<gene>
    <name evidence="2" type="ORF">ALC57_07895</name>
</gene>
<dbReference type="AlphaFoldDB" id="A0A151J7H3"/>
<dbReference type="PANTHER" id="PTHR37162">
    <property type="entry name" value="HAT FAMILY DIMERISATION DOMAINCONTAINING PROTEIN-RELATED"/>
    <property type="match status" value="1"/>
</dbReference>
<dbReference type="SUPFAM" id="SSF53098">
    <property type="entry name" value="Ribonuclease H-like"/>
    <property type="match status" value="1"/>
</dbReference>
<protein>
    <recommendedName>
        <fullName evidence="1">HAT C-terminal dimerisation domain-containing protein</fullName>
    </recommendedName>
</protein>
<dbReference type="Pfam" id="PF05699">
    <property type="entry name" value="Dimer_Tnp_hAT"/>
    <property type="match status" value="1"/>
</dbReference>
<sequence>KDQAFCTVCKIKIVGSLTHIRRHEQSSKHTDNYLIRKQSIKIEKFVDRNKKSMHEKEIFSAELKLIMFLHEHNLPYLLMEHLSKLLRSICPDSNIAKNISIIIDETTDVSIKNCRITKKNTIPLENILEFAADNAAVMMGQKSSVQTKLRELNKDIFTLGCVCHSLHLCSSKATIKLPKSVEEFVRNLYNHFNNSPKQRDDFKYQKFLDLKPHKMLRPSQTRWLSLQAVIDRVLLLWDSFKLYFTNAVFEEDKLHLTSAILDNLNNPVFKIYLLFLSYILDIINKMNLIFQGEGTQIHILHTKFSTLYKNVLRNFIKKTIIDQFNLSKILPTNSDYYVKLEEIYMGANVELFLKTNFIHQEELNKIRINILNFYIELCEQIRKRFDFNDKHLIFLTNFQPKQALSGNVSSITDTAILLKNLVSDVESLNSEWRQLQDIEYLKKFENASFDQFWLEVFQMKNELNEEMFPNLKKLIKGLMCLPHSSACVERIFSQLSLIKTKLRNKLDVETCSSIILPKQLMADENCYTWNPSETLLQKRWKC</sequence>
<reference evidence="2 3" key="1">
    <citation type="submission" date="2015-09" db="EMBL/GenBank/DDBJ databases">
        <title>Trachymyrmex cornetzi WGS genome.</title>
        <authorList>
            <person name="Nygaard S."/>
            <person name="Hu H."/>
            <person name="Boomsma J."/>
            <person name="Zhang G."/>
        </authorList>
    </citation>
    <scope>NUCLEOTIDE SEQUENCE [LARGE SCALE GENOMIC DNA]</scope>
    <source>
        <strain evidence="2">Tcor2-1</strain>
        <tissue evidence="2">Whole body</tissue>
    </source>
</reference>
<evidence type="ECO:0000313" key="3">
    <source>
        <dbReference type="Proteomes" id="UP000078492"/>
    </source>
</evidence>
<dbReference type="InterPro" id="IPR012337">
    <property type="entry name" value="RNaseH-like_sf"/>
</dbReference>
<evidence type="ECO:0000259" key="1">
    <source>
        <dbReference type="Pfam" id="PF05699"/>
    </source>
</evidence>
<feature type="domain" description="HAT C-terminal dimerisation" evidence="1">
    <location>
        <begin position="463"/>
        <end position="516"/>
    </location>
</feature>
<dbReference type="InterPro" id="IPR008906">
    <property type="entry name" value="HATC_C_dom"/>
</dbReference>
<organism evidence="2 3">
    <name type="scientific">Trachymyrmex cornetzi</name>
    <dbReference type="NCBI Taxonomy" id="471704"/>
    <lineage>
        <taxon>Eukaryota</taxon>
        <taxon>Metazoa</taxon>
        <taxon>Ecdysozoa</taxon>
        <taxon>Arthropoda</taxon>
        <taxon>Hexapoda</taxon>
        <taxon>Insecta</taxon>
        <taxon>Pterygota</taxon>
        <taxon>Neoptera</taxon>
        <taxon>Endopterygota</taxon>
        <taxon>Hymenoptera</taxon>
        <taxon>Apocrita</taxon>
        <taxon>Aculeata</taxon>
        <taxon>Formicoidea</taxon>
        <taxon>Formicidae</taxon>
        <taxon>Myrmicinae</taxon>
        <taxon>Trachymyrmex</taxon>
    </lineage>
</organism>
<evidence type="ECO:0000313" key="2">
    <source>
        <dbReference type="EMBL" id="KYN19742.1"/>
    </source>
</evidence>
<proteinExistence type="predicted"/>
<dbReference type="GO" id="GO:0046983">
    <property type="term" value="F:protein dimerization activity"/>
    <property type="evidence" value="ECO:0007669"/>
    <property type="project" value="InterPro"/>
</dbReference>
<dbReference type="Proteomes" id="UP000078492">
    <property type="component" value="Unassembled WGS sequence"/>
</dbReference>
<dbReference type="PANTHER" id="PTHR37162:SF1">
    <property type="entry name" value="BED-TYPE DOMAIN-CONTAINING PROTEIN"/>
    <property type="match status" value="1"/>
</dbReference>
<keyword evidence="3" id="KW-1185">Reference proteome</keyword>